<dbReference type="AlphaFoldDB" id="A0A6A5Z1W2"/>
<keyword evidence="3" id="KW-1185">Reference proteome</keyword>
<gene>
    <name evidence="2" type="ORF">BDV96DRAFT_664674</name>
</gene>
<accession>A0A6A5Z1W2</accession>
<proteinExistence type="predicted"/>
<protein>
    <submittedName>
        <fullName evidence="2">Uncharacterized protein</fullName>
    </submittedName>
</protein>
<evidence type="ECO:0000256" key="1">
    <source>
        <dbReference type="SAM" id="MobiDB-lite"/>
    </source>
</evidence>
<evidence type="ECO:0000313" key="2">
    <source>
        <dbReference type="EMBL" id="KAF2112321.1"/>
    </source>
</evidence>
<feature type="region of interest" description="Disordered" evidence="1">
    <location>
        <begin position="123"/>
        <end position="167"/>
    </location>
</feature>
<dbReference type="Proteomes" id="UP000799770">
    <property type="component" value="Unassembled WGS sequence"/>
</dbReference>
<evidence type="ECO:0000313" key="3">
    <source>
        <dbReference type="Proteomes" id="UP000799770"/>
    </source>
</evidence>
<feature type="compositionally biased region" description="Polar residues" evidence="1">
    <location>
        <begin position="155"/>
        <end position="167"/>
    </location>
</feature>
<reference evidence="2" key="1">
    <citation type="journal article" date="2020" name="Stud. Mycol.">
        <title>101 Dothideomycetes genomes: a test case for predicting lifestyles and emergence of pathogens.</title>
        <authorList>
            <person name="Haridas S."/>
            <person name="Albert R."/>
            <person name="Binder M."/>
            <person name="Bloem J."/>
            <person name="Labutti K."/>
            <person name="Salamov A."/>
            <person name="Andreopoulos B."/>
            <person name="Baker S."/>
            <person name="Barry K."/>
            <person name="Bills G."/>
            <person name="Bluhm B."/>
            <person name="Cannon C."/>
            <person name="Castanera R."/>
            <person name="Culley D."/>
            <person name="Daum C."/>
            <person name="Ezra D."/>
            <person name="Gonzalez J."/>
            <person name="Henrissat B."/>
            <person name="Kuo A."/>
            <person name="Liang C."/>
            <person name="Lipzen A."/>
            <person name="Lutzoni F."/>
            <person name="Magnuson J."/>
            <person name="Mondo S."/>
            <person name="Nolan M."/>
            <person name="Ohm R."/>
            <person name="Pangilinan J."/>
            <person name="Park H.-J."/>
            <person name="Ramirez L."/>
            <person name="Alfaro M."/>
            <person name="Sun H."/>
            <person name="Tritt A."/>
            <person name="Yoshinaga Y."/>
            <person name="Zwiers L.-H."/>
            <person name="Turgeon B."/>
            <person name="Goodwin S."/>
            <person name="Spatafora J."/>
            <person name="Crous P."/>
            <person name="Grigoriev I."/>
        </authorList>
    </citation>
    <scope>NUCLEOTIDE SEQUENCE</scope>
    <source>
        <strain evidence="2">CBS 627.86</strain>
    </source>
</reference>
<organism evidence="2 3">
    <name type="scientific">Lophiotrema nucula</name>
    <dbReference type="NCBI Taxonomy" id="690887"/>
    <lineage>
        <taxon>Eukaryota</taxon>
        <taxon>Fungi</taxon>
        <taxon>Dikarya</taxon>
        <taxon>Ascomycota</taxon>
        <taxon>Pezizomycotina</taxon>
        <taxon>Dothideomycetes</taxon>
        <taxon>Pleosporomycetidae</taxon>
        <taxon>Pleosporales</taxon>
        <taxon>Lophiotremataceae</taxon>
        <taxon>Lophiotrema</taxon>
    </lineage>
</organism>
<sequence length="167" mass="18500">MTALSEAVQRKQVRLIDFTTEIRLNIAAHISICDCQTPYQAVSWIQWRDRQRSTLRVHVYKPFHGRVGSKKRALFERERFKQNLRYAPSRRLLGTVAGMPSALAAGSNKSKDIRVSATACKASNAATSNMTAQDPDAASHRTSDSSQEPGPDSSPPSVLVTSFEPQQ</sequence>
<dbReference type="EMBL" id="ML977331">
    <property type="protein sequence ID" value="KAF2112321.1"/>
    <property type="molecule type" value="Genomic_DNA"/>
</dbReference>
<name>A0A6A5Z1W2_9PLEO</name>